<proteinExistence type="predicted"/>
<keyword evidence="2" id="KW-1185">Reference proteome</keyword>
<dbReference type="EMBL" id="LKHS01000002">
    <property type="protein sequence ID" value="KQH87583.1"/>
    <property type="molecule type" value="Genomic_DNA"/>
</dbReference>
<accession>A0A0Q2N6W2</accession>
<dbReference type="Proteomes" id="UP000051221">
    <property type="component" value="Unassembled WGS sequence"/>
</dbReference>
<gene>
    <name evidence="1" type="ORF">AMR76_03075</name>
</gene>
<dbReference type="RefSeq" id="WP_055465266.1">
    <property type="nucleotide sequence ID" value="NZ_CAWQRI010000081.1"/>
</dbReference>
<dbReference type="InParanoid" id="A0A0Q2N6W2"/>
<name>A0A0Q2N6W2_VIBFU</name>
<evidence type="ECO:0000313" key="1">
    <source>
        <dbReference type="EMBL" id="KQH87583.1"/>
    </source>
</evidence>
<evidence type="ECO:0000313" key="2">
    <source>
        <dbReference type="Proteomes" id="UP000051221"/>
    </source>
</evidence>
<comment type="caution">
    <text evidence="1">The sequence shown here is derived from an EMBL/GenBank/DDBJ whole genome shotgun (WGS) entry which is preliminary data.</text>
</comment>
<dbReference type="AlphaFoldDB" id="A0A0Q2N6W2"/>
<organism evidence="1 2">
    <name type="scientific">Vibrio furnissii</name>
    <dbReference type="NCBI Taxonomy" id="29494"/>
    <lineage>
        <taxon>Bacteria</taxon>
        <taxon>Pseudomonadati</taxon>
        <taxon>Pseudomonadota</taxon>
        <taxon>Gammaproteobacteria</taxon>
        <taxon>Vibrionales</taxon>
        <taxon>Vibrionaceae</taxon>
        <taxon>Vibrio</taxon>
    </lineage>
</organism>
<protein>
    <submittedName>
        <fullName evidence="1">Uncharacterized protein</fullName>
    </submittedName>
</protein>
<sequence length="63" mass="7112">MAQAMRLGTVTAPTSMDKKTYAVNFKGLMKHLVDILFVDDKQARTYHSAELSSHMQRDIGLSR</sequence>
<reference evidence="1 2" key="1">
    <citation type="submission" date="2015-08" db="EMBL/GenBank/DDBJ databases">
        <title>Antibacterial properties of a collection of Vibrionaceae strains.</title>
        <authorList>
            <person name="Giubergia S."/>
        </authorList>
    </citation>
    <scope>NUCLEOTIDE SEQUENCE [LARGE SCALE GENOMIC DNA]</scope>
    <source>
        <strain evidence="1 2">S0821</strain>
    </source>
</reference>